<dbReference type="SMART" id="SM00179">
    <property type="entry name" value="EGF_CA"/>
    <property type="match status" value="3"/>
</dbReference>
<reference evidence="22 23" key="1">
    <citation type="journal article" date="2024" name="Nat. Commun.">
        <title>Phylogenomics reveals the evolutionary origins of lichenization in chlorophyte algae.</title>
        <authorList>
            <person name="Puginier C."/>
            <person name="Libourel C."/>
            <person name="Otte J."/>
            <person name="Skaloud P."/>
            <person name="Haon M."/>
            <person name="Grisel S."/>
            <person name="Petersen M."/>
            <person name="Berrin J.G."/>
            <person name="Delaux P.M."/>
            <person name="Dal Grande F."/>
            <person name="Keller J."/>
        </authorList>
    </citation>
    <scope>NUCLEOTIDE SEQUENCE [LARGE SCALE GENOMIC DNA]</scope>
    <source>
        <strain evidence="22 23">SAG 245.80</strain>
    </source>
</reference>
<evidence type="ECO:0000256" key="12">
    <source>
        <dbReference type="ARBA" id="ARBA00023136"/>
    </source>
</evidence>
<keyword evidence="8" id="KW-0106">Calcium</keyword>
<dbReference type="Pfam" id="PF25011">
    <property type="entry name" value="VSR_TRX"/>
    <property type="match status" value="1"/>
</dbReference>
<evidence type="ECO:0000256" key="9">
    <source>
        <dbReference type="ARBA" id="ARBA00022927"/>
    </source>
</evidence>
<dbReference type="PROSITE" id="PS01187">
    <property type="entry name" value="EGF_CA"/>
    <property type="match status" value="1"/>
</dbReference>
<evidence type="ECO:0000256" key="10">
    <source>
        <dbReference type="ARBA" id="ARBA00022989"/>
    </source>
</evidence>
<evidence type="ECO:0000256" key="4">
    <source>
        <dbReference type="ARBA" id="ARBA00022536"/>
    </source>
</evidence>
<dbReference type="FunFam" id="2.10.25.10:FF:000009">
    <property type="entry name" value="Low-density lipoprotein receptor isoform 1"/>
    <property type="match status" value="1"/>
</dbReference>
<keyword evidence="4 19" id="KW-0245">EGF-like domain</keyword>
<keyword evidence="16" id="KW-0968">Cytoplasmic vesicle</keyword>
<dbReference type="Pfam" id="PF02225">
    <property type="entry name" value="PA"/>
    <property type="match status" value="1"/>
</dbReference>
<evidence type="ECO:0000259" key="21">
    <source>
        <dbReference type="PROSITE" id="PS50026"/>
    </source>
</evidence>
<dbReference type="SUPFAM" id="SSF52025">
    <property type="entry name" value="PA domain"/>
    <property type="match status" value="1"/>
</dbReference>
<evidence type="ECO:0000313" key="23">
    <source>
        <dbReference type="Proteomes" id="UP001445335"/>
    </source>
</evidence>
<accession>A0AAW1S3G9</accession>
<dbReference type="Gene3D" id="2.10.25.10">
    <property type="entry name" value="Laminin"/>
    <property type="match status" value="4"/>
</dbReference>
<comment type="caution">
    <text evidence="19">Lacks conserved residue(s) required for the propagation of feature annotation.</text>
</comment>
<evidence type="ECO:0000256" key="17">
    <source>
        <dbReference type="ARBA" id="ARBA00029430"/>
    </source>
</evidence>
<dbReference type="InterPro" id="IPR018097">
    <property type="entry name" value="EGF_Ca-bd_CS"/>
</dbReference>
<dbReference type="PROSITE" id="PS01186">
    <property type="entry name" value="EGF_2"/>
    <property type="match status" value="1"/>
</dbReference>
<evidence type="ECO:0000256" key="1">
    <source>
        <dbReference type="ARBA" id="ARBA00004614"/>
    </source>
</evidence>
<dbReference type="Pfam" id="PF07645">
    <property type="entry name" value="EGF_CA"/>
    <property type="match status" value="2"/>
</dbReference>
<comment type="subcellular location">
    <subcellularLocation>
        <location evidence="17">Cytoplasmic vesicle</location>
        <location evidence="17">Clathrin-coated vesicle membrane</location>
        <topology evidence="17">Single-pass type I membrane protein</topology>
    </subcellularLocation>
    <subcellularLocation>
        <location evidence="1">Golgi apparatus membrane</location>
        <topology evidence="1">Single-pass type I membrane protein</topology>
    </subcellularLocation>
    <subcellularLocation>
        <location evidence="18">Prevacuolar compartment membrane</location>
        <topology evidence="18">Single-pass type I membrane protein</topology>
    </subcellularLocation>
</comment>
<keyword evidence="9" id="KW-0653">Protein transport</keyword>
<dbReference type="GO" id="GO:0030665">
    <property type="term" value="C:clathrin-coated vesicle membrane"/>
    <property type="evidence" value="ECO:0007669"/>
    <property type="project" value="UniProtKB-SubCell"/>
</dbReference>
<dbReference type="GO" id="GO:0015031">
    <property type="term" value="P:protein transport"/>
    <property type="evidence" value="ECO:0007669"/>
    <property type="project" value="UniProtKB-KW"/>
</dbReference>
<dbReference type="Gene3D" id="3.40.30.10">
    <property type="entry name" value="Glutaredoxin"/>
    <property type="match status" value="1"/>
</dbReference>
<evidence type="ECO:0000256" key="2">
    <source>
        <dbReference type="ARBA" id="ARBA00007038"/>
    </source>
</evidence>
<name>A0AAW1S3G9_9CHLO</name>
<dbReference type="PANTHER" id="PTHR22702">
    <property type="entry name" value="PROTEASE-ASSOCIATED DOMAIN-CONTAINING PROTEIN"/>
    <property type="match status" value="1"/>
</dbReference>
<evidence type="ECO:0000256" key="16">
    <source>
        <dbReference type="ARBA" id="ARBA00023329"/>
    </source>
</evidence>
<dbReference type="SMART" id="SM00181">
    <property type="entry name" value="EGF"/>
    <property type="match status" value="4"/>
</dbReference>
<keyword evidence="15" id="KW-0325">Glycoprotein</keyword>
<comment type="similarity">
    <text evidence="2">Belongs to the VSR (BP-80) family.</text>
</comment>
<keyword evidence="23" id="KW-1185">Reference proteome</keyword>
<keyword evidence="13" id="KW-1015">Disulfide bond</keyword>
<comment type="caution">
    <text evidence="22">The sequence shown here is derived from an EMBL/GenBank/DDBJ whole genome shotgun (WGS) entry which is preliminary data.</text>
</comment>
<dbReference type="InterPro" id="IPR003137">
    <property type="entry name" value="PA_domain"/>
</dbReference>
<dbReference type="AlphaFoldDB" id="A0AAW1S3G9"/>
<dbReference type="PROSITE" id="PS00010">
    <property type="entry name" value="ASX_HYDROXYL"/>
    <property type="match status" value="1"/>
</dbReference>
<sequence length="722" mass="77342">MPRLSDNVSLVLMTSIALGTLGGVILTSGARKVAPHERARPEAESAWAGPSRHCLAGSSYRMLGCGRAHLWQAFAALGTLASLASASQWVVETNSFRIREPASAAGDYDAAIGDFGVPLYGGTLVGQVVYVQGNAKGCSLFEKRLPATELPTILLVDRGDCYFIEKAYNAEKAGAKAIIVTDYKDERLLTMAAPEDRPEIAKLKDDITIPTALVQLSVGQKLKDALAGGGKANVVVELDWKESVLHDSERVDWELWTSTNDGCGSSCDRQSIFKVQMRDAAVELQKNGYTTFAPHFMLRKCSYDKDSAECRNNCIHHGRYCAVDSISETYSSKFKPRQVVEENKRQLCVFQEAEQAQAAGLDAAAIETCMADSAEDKDHPLLEADNKAQGDDSWSMTGKKILLLPTVVINGNQYRGRLDVPAVTRALCAGFSETTEPSVCLAGGLEVNECLGESHGCWARGNTSACVDTFRGYLCQCPDGWRGDGVDCQDIDECAEGTASCDQICINEPGSYSCKCREGFQLFGGHAKMGVCFPMDRCRESNGGCEQTCNSQNGEALCSCKDGLRLAKDDKACEDIDECAEGSAKCEHGCRNLDPRTTGLPYVCTCPDGLAMDPADQYRCIKQDAFYAALGAAGGPGGKVGAGTIVGITLAAALIAAAVGLAVHKLRMRHVMQSEIRSIMSQYMPLEGNNLDDALLPGSSPRIKSSAALAKQPSAPPATEEC</sequence>
<dbReference type="FunFam" id="2.10.25.10:FF:000037">
    <property type="entry name" value="Signal peptide, CUB domain and EGF-like domain-containing 2"/>
    <property type="match status" value="1"/>
</dbReference>
<feature type="transmembrane region" description="Helical" evidence="20">
    <location>
        <begin position="640"/>
        <end position="663"/>
    </location>
</feature>
<dbReference type="Gene3D" id="3.50.30.30">
    <property type="match status" value="1"/>
</dbReference>
<evidence type="ECO:0000256" key="14">
    <source>
        <dbReference type="ARBA" id="ARBA00023170"/>
    </source>
</evidence>
<dbReference type="InterPro" id="IPR000742">
    <property type="entry name" value="EGF"/>
</dbReference>
<evidence type="ECO:0000256" key="6">
    <source>
        <dbReference type="ARBA" id="ARBA00022729"/>
    </source>
</evidence>
<dbReference type="SUPFAM" id="SSF57196">
    <property type="entry name" value="EGF/Laminin"/>
    <property type="match status" value="4"/>
</dbReference>
<dbReference type="GO" id="GO:0000139">
    <property type="term" value="C:Golgi membrane"/>
    <property type="evidence" value="ECO:0007669"/>
    <property type="project" value="UniProtKB-SubCell"/>
</dbReference>
<dbReference type="CDD" id="cd00054">
    <property type="entry name" value="EGF_CA"/>
    <property type="match status" value="1"/>
</dbReference>
<evidence type="ECO:0000256" key="8">
    <source>
        <dbReference type="ARBA" id="ARBA00022837"/>
    </source>
</evidence>
<evidence type="ECO:0000256" key="5">
    <source>
        <dbReference type="ARBA" id="ARBA00022692"/>
    </source>
</evidence>
<organism evidence="22 23">
    <name type="scientific">Elliptochloris bilobata</name>
    <dbReference type="NCBI Taxonomy" id="381761"/>
    <lineage>
        <taxon>Eukaryota</taxon>
        <taxon>Viridiplantae</taxon>
        <taxon>Chlorophyta</taxon>
        <taxon>core chlorophytes</taxon>
        <taxon>Trebouxiophyceae</taxon>
        <taxon>Trebouxiophyceae incertae sedis</taxon>
        <taxon>Elliptochloris clade</taxon>
        <taxon>Elliptochloris</taxon>
    </lineage>
</organism>
<keyword evidence="5 20" id="KW-0812">Transmembrane</keyword>
<dbReference type="InterPro" id="IPR000152">
    <property type="entry name" value="EGF-type_Asp/Asn_hydroxyl_site"/>
</dbReference>
<evidence type="ECO:0000256" key="20">
    <source>
        <dbReference type="SAM" id="Phobius"/>
    </source>
</evidence>
<dbReference type="InterPro" id="IPR049883">
    <property type="entry name" value="NOTCH1_EGF-like"/>
</dbReference>
<dbReference type="PANTHER" id="PTHR22702:SF1">
    <property type="entry name" value="PROTEASE-ASSOCIATED DOMAIN-CONTAINING PROTEIN 1"/>
    <property type="match status" value="1"/>
</dbReference>
<evidence type="ECO:0000256" key="13">
    <source>
        <dbReference type="ARBA" id="ARBA00023157"/>
    </source>
</evidence>
<keyword evidence="10 20" id="KW-1133">Transmembrane helix</keyword>
<keyword evidence="7" id="KW-0677">Repeat</keyword>
<dbReference type="InterPro" id="IPR056858">
    <property type="entry name" value="VSR_TRX"/>
</dbReference>
<evidence type="ECO:0000256" key="7">
    <source>
        <dbReference type="ARBA" id="ARBA00022737"/>
    </source>
</evidence>
<dbReference type="InterPro" id="IPR046450">
    <property type="entry name" value="PA_dom_sf"/>
</dbReference>
<proteinExistence type="inferred from homology"/>
<gene>
    <name evidence="22" type="ORF">WJX81_000565</name>
</gene>
<keyword evidence="11" id="KW-0333">Golgi apparatus</keyword>
<feature type="domain" description="EGF-like" evidence="21">
    <location>
        <begin position="446"/>
        <end position="489"/>
    </location>
</feature>
<dbReference type="GO" id="GO:0005509">
    <property type="term" value="F:calcium ion binding"/>
    <property type="evidence" value="ECO:0007669"/>
    <property type="project" value="InterPro"/>
</dbReference>
<dbReference type="EMBL" id="JALJOU010000012">
    <property type="protein sequence ID" value="KAK9840728.1"/>
    <property type="molecule type" value="Genomic_DNA"/>
</dbReference>
<evidence type="ECO:0000256" key="19">
    <source>
        <dbReference type="PROSITE-ProRule" id="PRU00076"/>
    </source>
</evidence>
<feature type="transmembrane region" description="Helical" evidence="20">
    <location>
        <begin position="12"/>
        <end position="30"/>
    </location>
</feature>
<evidence type="ECO:0000256" key="18">
    <source>
        <dbReference type="ARBA" id="ARBA00043947"/>
    </source>
</evidence>
<evidence type="ECO:0000313" key="22">
    <source>
        <dbReference type="EMBL" id="KAK9840728.1"/>
    </source>
</evidence>
<evidence type="ECO:0000256" key="3">
    <source>
        <dbReference type="ARBA" id="ARBA00022448"/>
    </source>
</evidence>
<dbReference type="Proteomes" id="UP001445335">
    <property type="component" value="Unassembled WGS sequence"/>
</dbReference>
<keyword evidence="14" id="KW-0675">Receptor</keyword>
<dbReference type="PROSITE" id="PS50026">
    <property type="entry name" value="EGF_3"/>
    <property type="match status" value="1"/>
</dbReference>
<evidence type="ECO:0000256" key="11">
    <source>
        <dbReference type="ARBA" id="ARBA00023034"/>
    </source>
</evidence>
<keyword evidence="6" id="KW-0732">Signal</keyword>
<keyword evidence="3" id="KW-0813">Transport</keyword>
<dbReference type="InterPro" id="IPR001881">
    <property type="entry name" value="EGF-like_Ca-bd_dom"/>
</dbReference>
<evidence type="ECO:0000256" key="15">
    <source>
        <dbReference type="ARBA" id="ARBA00023180"/>
    </source>
</evidence>
<keyword evidence="12 20" id="KW-0472">Membrane</keyword>
<protein>
    <recommendedName>
        <fullName evidence="21">EGF-like domain-containing protein</fullName>
    </recommendedName>
</protein>